<evidence type="ECO:0000256" key="1">
    <source>
        <dbReference type="ARBA" id="ARBA00004141"/>
    </source>
</evidence>
<feature type="transmembrane region" description="Helical" evidence="6">
    <location>
        <begin position="186"/>
        <end position="204"/>
    </location>
</feature>
<dbReference type="RefSeq" id="WP_168218889.1">
    <property type="nucleotide sequence ID" value="NZ_CP042425.1"/>
</dbReference>
<protein>
    <submittedName>
        <fullName evidence="8">Putative inner membrane transporter YedA</fullName>
    </submittedName>
</protein>
<feature type="transmembrane region" description="Helical" evidence="6">
    <location>
        <begin position="72"/>
        <end position="90"/>
    </location>
</feature>
<comment type="subcellular location">
    <subcellularLocation>
        <location evidence="1">Membrane</location>
        <topology evidence="1">Multi-pass membrane protein</topology>
    </subcellularLocation>
</comment>
<dbReference type="EMBL" id="CP042425">
    <property type="protein sequence ID" value="QEL15024.1"/>
    <property type="molecule type" value="Genomic_DNA"/>
</dbReference>
<evidence type="ECO:0000256" key="2">
    <source>
        <dbReference type="ARBA" id="ARBA00007362"/>
    </source>
</evidence>
<proteinExistence type="inferred from homology"/>
<keyword evidence="9" id="KW-1185">Reference proteome</keyword>
<keyword evidence="3 6" id="KW-0812">Transmembrane</keyword>
<name>A0A5C1AD40_9BACT</name>
<evidence type="ECO:0000256" key="6">
    <source>
        <dbReference type="SAM" id="Phobius"/>
    </source>
</evidence>
<feature type="transmembrane region" description="Helical" evidence="6">
    <location>
        <begin position="12"/>
        <end position="35"/>
    </location>
</feature>
<feature type="transmembrane region" description="Helical" evidence="6">
    <location>
        <begin position="41"/>
        <end position="60"/>
    </location>
</feature>
<evidence type="ECO:0000256" key="3">
    <source>
        <dbReference type="ARBA" id="ARBA00022692"/>
    </source>
</evidence>
<dbReference type="PANTHER" id="PTHR32322:SF2">
    <property type="entry name" value="EAMA DOMAIN-CONTAINING PROTEIN"/>
    <property type="match status" value="1"/>
</dbReference>
<dbReference type="InterPro" id="IPR000620">
    <property type="entry name" value="EamA_dom"/>
</dbReference>
<comment type="similarity">
    <text evidence="2">Belongs to the EamA transporter family.</text>
</comment>
<feature type="transmembrane region" description="Helical" evidence="6">
    <location>
        <begin position="96"/>
        <end position="116"/>
    </location>
</feature>
<feature type="domain" description="EamA" evidence="7">
    <location>
        <begin position="154"/>
        <end position="290"/>
    </location>
</feature>
<dbReference type="KEGG" id="lrs:PX52LOC_01929"/>
<feature type="domain" description="EamA" evidence="7">
    <location>
        <begin position="15"/>
        <end position="145"/>
    </location>
</feature>
<feature type="transmembrane region" description="Helical" evidence="6">
    <location>
        <begin position="273"/>
        <end position="291"/>
    </location>
</feature>
<feature type="transmembrane region" description="Helical" evidence="6">
    <location>
        <begin position="153"/>
        <end position="174"/>
    </location>
</feature>
<accession>A0A5C1AD40</accession>
<reference evidence="9" key="1">
    <citation type="submission" date="2019-08" db="EMBL/GenBank/DDBJ databases">
        <title>Limnoglobus roseus gen. nov., sp. nov., a novel freshwater planctomycete with a giant genome from the family Gemmataceae.</title>
        <authorList>
            <person name="Kulichevskaya I.S."/>
            <person name="Naumoff D.G."/>
            <person name="Miroshnikov K."/>
            <person name="Ivanova A."/>
            <person name="Philippov D.A."/>
            <person name="Hakobyan A."/>
            <person name="Rijpstra I.C."/>
            <person name="Sinninghe Damste J.S."/>
            <person name="Liesack W."/>
            <person name="Dedysh S.N."/>
        </authorList>
    </citation>
    <scope>NUCLEOTIDE SEQUENCE [LARGE SCALE GENOMIC DNA]</scope>
    <source>
        <strain evidence="9">PX52</strain>
    </source>
</reference>
<dbReference type="Proteomes" id="UP000324974">
    <property type="component" value="Chromosome"/>
</dbReference>
<evidence type="ECO:0000313" key="8">
    <source>
        <dbReference type="EMBL" id="QEL15024.1"/>
    </source>
</evidence>
<evidence type="ECO:0000259" key="7">
    <source>
        <dbReference type="Pfam" id="PF00892"/>
    </source>
</evidence>
<dbReference type="SUPFAM" id="SSF103481">
    <property type="entry name" value="Multidrug resistance efflux transporter EmrE"/>
    <property type="match status" value="2"/>
</dbReference>
<evidence type="ECO:0000256" key="4">
    <source>
        <dbReference type="ARBA" id="ARBA00022989"/>
    </source>
</evidence>
<dbReference type="Pfam" id="PF00892">
    <property type="entry name" value="EamA"/>
    <property type="match status" value="2"/>
</dbReference>
<feature type="transmembrane region" description="Helical" evidence="6">
    <location>
        <begin position="128"/>
        <end position="147"/>
    </location>
</feature>
<feature type="transmembrane region" description="Helical" evidence="6">
    <location>
        <begin position="246"/>
        <end position="267"/>
    </location>
</feature>
<keyword evidence="5 6" id="KW-0472">Membrane</keyword>
<evidence type="ECO:0000256" key="5">
    <source>
        <dbReference type="ARBA" id="ARBA00023136"/>
    </source>
</evidence>
<gene>
    <name evidence="8" type="primary">yedA</name>
    <name evidence="8" type="ORF">PX52LOC_01929</name>
</gene>
<organism evidence="8 9">
    <name type="scientific">Limnoglobus roseus</name>
    <dbReference type="NCBI Taxonomy" id="2598579"/>
    <lineage>
        <taxon>Bacteria</taxon>
        <taxon>Pseudomonadati</taxon>
        <taxon>Planctomycetota</taxon>
        <taxon>Planctomycetia</taxon>
        <taxon>Gemmatales</taxon>
        <taxon>Gemmataceae</taxon>
        <taxon>Limnoglobus</taxon>
    </lineage>
</organism>
<keyword evidence="4 6" id="KW-1133">Transmembrane helix</keyword>
<dbReference type="InterPro" id="IPR037185">
    <property type="entry name" value="EmrE-like"/>
</dbReference>
<dbReference type="InterPro" id="IPR050638">
    <property type="entry name" value="AA-Vitamin_Transporters"/>
</dbReference>
<dbReference type="PANTHER" id="PTHR32322">
    <property type="entry name" value="INNER MEMBRANE TRANSPORTER"/>
    <property type="match status" value="1"/>
</dbReference>
<feature type="transmembrane region" description="Helical" evidence="6">
    <location>
        <begin position="216"/>
        <end position="239"/>
    </location>
</feature>
<dbReference type="AlphaFoldDB" id="A0A5C1AD40"/>
<dbReference type="GO" id="GO:0016020">
    <property type="term" value="C:membrane"/>
    <property type="evidence" value="ECO:0007669"/>
    <property type="project" value="UniProtKB-SubCell"/>
</dbReference>
<sequence>MGSQSSEPSRTKLLLAFATIYLLWGSTYLAIRLAIDTIPPFLMAGCRFLLAGAILYAIGVRNGLPRPPRRHWRNAAIGSVLLFVVGNGGVTWAEQAVPSGVAALVIATLPAWLLLFDWGYGGRKGPKFREAAGIGLGLVGVATLSAPGGINPVGAAVLLVAAVGWAIGSLFTRYSDKPASPVRNSGMQMLTGGAIMVVVGLALGEGERINLAAVSWQSVAACFYLMLAAVVALPAYNWLLTVTSPALVGTYAFVNPVVAVLLGWAVVGEALSGRTGVAAALVILGVALLVWPKKPVAKRAEVDSAISLTPADKVVCRVVHS</sequence>
<evidence type="ECO:0000313" key="9">
    <source>
        <dbReference type="Proteomes" id="UP000324974"/>
    </source>
</evidence>